<reference evidence="2" key="2">
    <citation type="submission" date="2021-05" db="EMBL/GenBank/DDBJ databases">
        <title>Protein family content uncovers lineage relationships and bacterial pathway maintenance mechanisms in DPANN archaea.</title>
        <authorList>
            <person name="Castelle C.J."/>
            <person name="Meheust R."/>
            <person name="Jaffe A.L."/>
            <person name="Seitz K."/>
            <person name="Gong X."/>
            <person name="Baker B.J."/>
            <person name="Banfield J.F."/>
        </authorList>
    </citation>
    <scope>NUCLEOTIDE SEQUENCE</scope>
    <source>
        <strain evidence="2">RIFCSPHIGHO2_01_FULL_AR10_44_11</strain>
    </source>
</reference>
<reference evidence="2" key="1">
    <citation type="submission" date="2021-03" db="EMBL/GenBank/DDBJ databases">
        <authorList>
            <person name="Jaffe A."/>
        </authorList>
    </citation>
    <scope>NUCLEOTIDE SEQUENCE</scope>
    <source>
        <strain evidence="2">RIFCSPHIGHO2_01_FULL_AR10_44_11</strain>
    </source>
</reference>
<sequence>MQIANEIKIVAALFVFLLLAIIASNYWNSMPLQPNETIAAALVSYPYEIADNAQACFSLLLMPNNLPAERNVEILAYANGQAVENKKITIFNKDAESQTCFNSGILQEGENKIEIYAGASHLFFHLQKGAEEKRAELSALEQKPETSDFNPLGLFLIVLSIAVFALFVFSSRGLLEKSALSLAFSTILAIAVAFALSMFSAFNEFNFIALFLVLNIAIAVAFAKNLKLNYGKLIIAGALFFNVFTQNHLSYWTSFYERESGLVASAQGIPLTDPLSYLGEKPFGFMSGYFFINSGFSFLTGLEGAGNFALLSAFAKVFFLISALFFFSALGLSRNKRILAFILACFAAFMLADLMFNVRHVFAYSLFLLGIGMLIKNKGFAAPGILIGFAAFVQTPLLIMFPLAYWMICNKPRIKALAKSFVIACAIALALFAPVLLNAGLPYQARPEKWGYLTGMPLYGILVDLLALIIFFFIFFVPDIAKKQLALNPYPKKLAIAVVLGILIEIFISYRFNIITTILFAAFLAEIFPEDKLKEIFTQRALCALFALGLAVALVVIAGFSAPVQATDAANFLAEFTSQDSSVLSDQQLGHTITYFGKRKVLADLAVEYASQEKLDDAARFLRTRDYSILEKYGIDYVFAPAKWLNENVIETRYLHEPLEFDALDKIYANEEFFIHRARKE</sequence>
<feature type="transmembrane region" description="Helical" evidence="1">
    <location>
        <begin position="205"/>
        <end position="223"/>
    </location>
</feature>
<feature type="transmembrane region" description="Helical" evidence="1">
    <location>
        <begin position="152"/>
        <end position="169"/>
    </location>
</feature>
<feature type="transmembrane region" description="Helical" evidence="1">
    <location>
        <begin position="385"/>
        <end position="408"/>
    </location>
</feature>
<accession>A0A8T4KYE6</accession>
<gene>
    <name evidence="2" type="ORF">J4415_03940</name>
</gene>
<feature type="transmembrane region" description="Helical" evidence="1">
    <location>
        <begin position="309"/>
        <end position="332"/>
    </location>
</feature>
<dbReference type="EMBL" id="JAGVWD010000065">
    <property type="protein sequence ID" value="MBS3057750.1"/>
    <property type="molecule type" value="Genomic_DNA"/>
</dbReference>
<keyword evidence="1" id="KW-1133">Transmembrane helix</keyword>
<feature type="transmembrane region" description="Helical" evidence="1">
    <location>
        <begin position="7"/>
        <end position="27"/>
    </location>
</feature>
<feature type="transmembrane region" description="Helical" evidence="1">
    <location>
        <begin position="338"/>
        <end position="356"/>
    </location>
</feature>
<feature type="transmembrane region" description="Helical" evidence="1">
    <location>
        <begin position="420"/>
        <end position="437"/>
    </location>
</feature>
<organism evidence="2 3">
    <name type="scientific">Candidatus Iainarchaeum sp</name>
    <dbReference type="NCBI Taxonomy" id="3101447"/>
    <lineage>
        <taxon>Archaea</taxon>
        <taxon>Candidatus Iainarchaeota</taxon>
        <taxon>Candidatus Iainarchaeia</taxon>
        <taxon>Candidatus Iainarchaeales</taxon>
        <taxon>Candidatus Iainarchaeaceae</taxon>
        <taxon>Candidatus Iainarchaeum</taxon>
    </lineage>
</organism>
<evidence type="ECO:0000313" key="2">
    <source>
        <dbReference type="EMBL" id="MBS3057750.1"/>
    </source>
</evidence>
<dbReference type="Proteomes" id="UP000677687">
    <property type="component" value="Unassembled WGS sequence"/>
</dbReference>
<dbReference type="Gene3D" id="3.40.50.12610">
    <property type="match status" value="1"/>
</dbReference>
<name>A0A8T4KYE6_9ARCH</name>
<feature type="transmembrane region" description="Helical" evidence="1">
    <location>
        <begin position="457"/>
        <end position="478"/>
    </location>
</feature>
<feature type="transmembrane region" description="Helical" evidence="1">
    <location>
        <begin position="181"/>
        <end position="199"/>
    </location>
</feature>
<evidence type="ECO:0000256" key="1">
    <source>
        <dbReference type="SAM" id="Phobius"/>
    </source>
</evidence>
<evidence type="ECO:0000313" key="3">
    <source>
        <dbReference type="Proteomes" id="UP000677687"/>
    </source>
</evidence>
<dbReference type="AlphaFoldDB" id="A0A8T4KYE6"/>
<protein>
    <submittedName>
        <fullName evidence="2">Uncharacterized protein</fullName>
    </submittedName>
</protein>
<proteinExistence type="predicted"/>
<feature type="transmembrane region" description="Helical" evidence="1">
    <location>
        <begin position="541"/>
        <end position="562"/>
    </location>
</feature>
<feature type="transmembrane region" description="Helical" evidence="1">
    <location>
        <begin position="230"/>
        <end position="249"/>
    </location>
</feature>
<keyword evidence="1" id="KW-0472">Membrane</keyword>
<keyword evidence="1" id="KW-0812">Transmembrane</keyword>
<comment type="caution">
    <text evidence="2">The sequence shown here is derived from an EMBL/GenBank/DDBJ whole genome shotgun (WGS) entry which is preliminary data.</text>
</comment>